<dbReference type="STRING" id="411490.ANACAC_01330"/>
<dbReference type="EMBL" id="ABAX03000012">
    <property type="protein sequence ID" value="EDR97708.1"/>
    <property type="molecule type" value="Genomic_DNA"/>
</dbReference>
<reference evidence="1" key="1">
    <citation type="submission" date="2007-11" db="EMBL/GenBank/DDBJ databases">
        <authorList>
            <person name="Fulton L."/>
            <person name="Clifton S."/>
            <person name="Fulton B."/>
            <person name="Xu J."/>
            <person name="Minx P."/>
            <person name="Pepin K.H."/>
            <person name="Johnson M."/>
            <person name="Thiruvilangam P."/>
            <person name="Bhonagiri V."/>
            <person name="Nash W.E."/>
            <person name="Mardis E.R."/>
            <person name="Wilson R.K."/>
        </authorList>
    </citation>
    <scope>NUCLEOTIDE SEQUENCE [LARGE SCALE GENOMIC DNA]</scope>
    <source>
        <strain evidence="1">DSM 14662</strain>
    </source>
</reference>
<name>B0MCN7_ANACD</name>
<keyword evidence="2" id="KW-1185">Reference proteome</keyword>
<organism evidence="1 2">
    <name type="scientific">Anaerostipes caccae (strain DSM 14662 / CCUG 47493 / JCM 13470 / NCIMB 13811 / L1-92)</name>
    <dbReference type="NCBI Taxonomy" id="411490"/>
    <lineage>
        <taxon>Bacteria</taxon>
        <taxon>Bacillati</taxon>
        <taxon>Bacillota</taxon>
        <taxon>Clostridia</taxon>
        <taxon>Lachnospirales</taxon>
        <taxon>Lachnospiraceae</taxon>
        <taxon>Anaerostipes</taxon>
    </lineage>
</organism>
<dbReference type="HOGENOM" id="CLU_3113884_0_0_9"/>
<comment type="caution">
    <text evidence="1">The sequence shown here is derived from an EMBL/GenBank/DDBJ whole genome shotgun (WGS) entry which is preliminary data.</text>
</comment>
<accession>B0MCN7</accession>
<proteinExistence type="predicted"/>
<dbReference type="Proteomes" id="UP000004935">
    <property type="component" value="Unassembled WGS sequence"/>
</dbReference>
<reference evidence="1" key="2">
    <citation type="submission" date="2013-11" db="EMBL/GenBank/DDBJ databases">
        <title>Draft genome sequence of Anaerostipes caccae (DSM 14662).</title>
        <authorList>
            <person name="Sudarsanam P."/>
            <person name="Ley R."/>
            <person name="Guruge J."/>
            <person name="Turnbaugh P.J."/>
            <person name="Mahowald M."/>
            <person name="Liep D."/>
            <person name="Gordon J."/>
        </authorList>
    </citation>
    <scope>NUCLEOTIDE SEQUENCE</scope>
    <source>
        <strain evidence="1">DSM 14662</strain>
    </source>
</reference>
<evidence type="ECO:0000313" key="2">
    <source>
        <dbReference type="Proteomes" id="UP000004935"/>
    </source>
</evidence>
<gene>
    <name evidence="1" type="ORF">ANACAC_01330</name>
</gene>
<evidence type="ECO:0000313" key="1">
    <source>
        <dbReference type="EMBL" id="EDR97708.1"/>
    </source>
</evidence>
<dbReference type="AlphaFoldDB" id="B0MCN7"/>
<protein>
    <submittedName>
        <fullName evidence="1">Uncharacterized protein</fullName>
    </submittedName>
</protein>
<sequence>MIFNGILLMISPSNEKTAYFYALLLFLDISANFHSSYLLSINDERADGKA</sequence>